<comment type="caution">
    <text evidence="2">The sequence shown here is derived from an EMBL/GenBank/DDBJ whole genome shotgun (WGS) entry which is preliminary data.</text>
</comment>
<dbReference type="RefSeq" id="WP_100674207.1">
    <property type="nucleotide sequence ID" value="NZ_NJGD01000018.1"/>
</dbReference>
<feature type="transmembrane region" description="Helical" evidence="1">
    <location>
        <begin position="21"/>
        <end position="48"/>
    </location>
</feature>
<evidence type="ECO:0000256" key="1">
    <source>
        <dbReference type="SAM" id="Phobius"/>
    </source>
</evidence>
<gene>
    <name evidence="2" type="ORF">CEJ86_27180</name>
</gene>
<protein>
    <submittedName>
        <fullName evidence="2">Flp family type IVb pilin</fullName>
    </submittedName>
</protein>
<proteinExistence type="predicted"/>
<organism evidence="2 3">
    <name type="scientific">Rhizobium meliloti</name>
    <name type="common">Ensifer meliloti</name>
    <name type="synonym">Sinorhizobium meliloti</name>
    <dbReference type="NCBI Taxonomy" id="382"/>
    <lineage>
        <taxon>Bacteria</taxon>
        <taxon>Pseudomonadati</taxon>
        <taxon>Pseudomonadota</taxon>
        <taxon>Alphaproteobacteria</taxon>
        <taxon>Hyphomicrobiales</taxon>
        <taxon>Rhizobiaceae</taxon>
        <taxon>Sinorhizobium/Ensifer group</taxon>
        <taxon>Sinorhizobium</taxon>
    </lineage>
</organism>
<dbReference type="AlphaFoldDB" id="A0A2J0YVS9"/>
<evidence type="ECO:0000313" key="3">
    <source>
        <dbReference type="Proteomes" id="UP000231987"/>
    </source>
</evidence>
<keyword evidence="1" id="KW-0812">Transmembrane</keyword>
<dbReference type="Pfam" id="PF04964">
    <property type="entry name" value="Flp_Fap"/>
    <property type="match status" value="1"/>
</dbReference>
<name>A0A2J0YVS9_RHIML</name>
<keyword evidence="1" id="KW-1133">Transmembrane helix</keyword>
<dbReference type="EMBL" id="NJGD01000018">
    <property type="protein sequence ID" value="PJR11833.1"/>
    <property type="molecule type" value="Genomic_DNA"/>
</dbReference>
<evidence type="ECO:0000313" key="2">
    <source>
        <dbReference type="EMBL" id="PJR11833.1"/>
    </source>
</evidence>
<keyword evidence="1" id="KW-0472">Membrane</keyword>
<reference evidence="2 3" key="1">
    <citation type="submission" date="2017-06" db="EMBL/GenBank/DDBJ databases">
        <title>Ensifer strains isolated from leguminous trees and herbs display diverse denitrification phenotypes with some acting as strong N2O sinks.</title>
        <authorList>
            <person name="Woliy K."/>
            <person name="Mania D."/>
            <person name="Bakken L.R."/>
            <person name="Frostegard A."/>
        </authorList>
    </citation>
    <scope>NUCLEOTIDE SEQUENCE [LARGE SCALE GENOMIC DNA]</scope>
    <source>
        <strain evidence="2 3">AC50a</strain>
    </source>
</reference>
<sequence length="57" mass="6154">METLRRLFRDHDGATAVEYGLLAALISVGLLIGLQNFSGALLGMLTFVTDTIEAAWT</sequence>
<dbReference type="InterPro" id="IPR007047">
    <property type="entry name" value="Flp_Fap"/>
</dbReference>
<dbReference type="Proteomes" id="UP000231987">
    <property type="component" value="Unassembled WGS sequence"/>
</dbReference>
<accession>A0A2J0YVS9</accession>